<dbReference type="AlphaFoldDB" id="X1H2A4"/>
<evidence type="ECO:0000313" key="1">
    <source>
        <dbReference type="EMBL" id="GAH63537.1"/>
    </source>
</evidence>
<comment type="caution">
    <text evidence="1">The sequence shown here is derived from an EMBL/GenBank/DDBJ whole genome shotgun (WGS) entry which is preliminary data.</text>
</comment>
<feature type="non-terminal residue" evidence="1">
    <location>
        <position position="268"/>
    </location>
</feature>
<name>X1H2A4_9ZZZZ</name>
<proteinExistence type="predicted"/>
<accession>X1H2A4</accession>
<gene>
    <name evidence="1" type="ORF">S03H2_44468</name>
</gene>
<sequence>FYAPIWVQARVTYPEKWWEEIIPIIGSPTVAEGAMVIGSDFEITFPEGFDREGEFALEVLVYAGPTYSFDKTTIPPFPPVTSEETTFIVAGEVPPEEVGFRDFRILSYSKNGGTPVEAGGVLELEVGDRCRVNVGFDHRGVGVSGEYHAAIWQERWWDPHDEILNAEKAFTVPASADWEPFEDSIDIAITSKIDPGTEYGLYVKIMAIPGPDIFTGDLANVITIVGVPAKGEFRSLIITDFEDTLKIGDTCHVKVRFEYQGPGESRTL</sequence>
<dbReference type="EMBL" id="BARU01027806">
    <property type="protein sequence ID" value="GAH63537.1"/>
    <property type="molecule type" value="Genomic_DNA"/>
</dbReference>
<feature type="non-terminal residue" evidence="1">
    <location>
        <position position="1"/>
    </location>
</feature>
<organism evidence="1">
    <name type="scientific">marine sediment metagenome</name>
    <dbReference type="NCBI Taxonomy" id="412755"/>
    <lineage>
        <taxon>unclassified sequences</taxon>
        <taxon>metagenomes</taxon>
        <taxon>ecological metagenomes</taxon>
    </lineage>
</organism>
<protein>
    <submittedName>
        <fullName evidence="1">Uncharacterized protein</fullName>
    </submittedName>
</protein>
<reference evidence="1" key="1">
    <citation type="journal article" date="2014" name="Front. Microbiol.">
        <title>High frequency of phylogenetically diverse reductive dehalogenase-homologous genes in deep subseafloor sedimentary metagenomes.</title>
        <authorList>
            <person name="Kawai M."/>
            <person name="Futagami T."/>
            <person name="Toyoda A."/>
            <person name="Takaki Y."/>
            <person name="Nishi S."/>
            <person name="Hori S."/>
            <person name="Arai W."/>
            <person name="Tsubouchi T."/>
            <person name="Morono Y."/>
            <person name="Uchiyama I."/>
            <person name="Ito T."/>
            <person name="Fujiyama A."/>
            <person name="Inagaki F."/>
            <person name="Takami H."/>
        </authorList>
    </citation>
    <scope>NUCLEOTIDE SEQUENCE</scope>
    <source>
        <strain evidence="1">Expedition CK06-06</strain>
    </source>
</reference>